<name>A0ABU6TYQ9_9FABA</name>
<evidence type="ECO:0000313" key="2">
    <source>
        <dbReference type="Proteomes" id="UP001341840"/>
    </source>
</evidence>
<accession>A0ABU6TYQ9</accession>
<proteinExistence type="predicted"/>
<keyword evidence="2" id="KW-1185">Reference proteome</keyword>
<dbReference type="EMBL" id="JASCZI010094186">
    <property type="protein sequence ID" value="MED6153659.1"/>
    <property type="molecule type" value="Genomic_DNA"/>
</dbReference>
<sequence>TSKNLAHNVLFRKRSSKHTQAIEDLGEPFESIFDYFSFAHLERLIFMNQSIYFRLFHMSCSFICDFKLVPYLFRRFAISDLHVIVFIECTMKKIDRFEV</sequence>
<feature type="non-terminal residue" evidence="1">
    <location>
        <position position="1"/>
    </location>
</feature>
<evidence type="ECO:0008006" key="3">
    <source>
        <dbReference type="Google" id="ProtNLM"/>
    </source>
</evidence>
<reference evidence="1 2" key="1">
    <citation type="journal article" date="2023" name="Plants (Basel)">
        <title>Bridging the Gap: Combining Genomics and Transcriptomics Approaches to Understand Stylosanthes scabra, an Orphan Legume from the Brazilian Caatinga.</title>
        <authorList>
            <person name="Ferreira-Neto J.R.C."/>
            <person name="da Silva M.D."/>
            <person name="Binneck E."/>
            <person name="de Melo N.F."/>
            <person name="da Silva R.H."/>
            <person name="de Melo A.L.T.M."/>
            <person name="Pandolfi V."/>
            <person name="Bustamante F.O."/>
            <person name="Brasileiro-Vidal A.C."/>
            <person name="Benko-Iseppon A.M."/>
        </authorList>
    </citation>
    <scope>NUCLEOTIDE SEQUENCE [LARGE SCALE GENOMIC DNA]</scope>
    <source>
        <tissue evidence="1">Leaves</tissue>
    </source>
</reference>
<organism evidence="1 2">
    <name type="scientific">Stylosanthes scabra</name>
    <dbReference type="NCBI Taxonomy" id="79078"/>
    <lineage>
        <taxon>Eukaryota</taxon>
        <taxon>Viridiplantae</taxon>
        <taxon>Streptophyta</taxon>
        <taxon>Embryophyta</taxon>
        <taxon>Tracheophyta</taxon>
        <taxon>Spermatophyta</taxon>
        <taxon>Magnoliopsida</taxon>
        <taxon>eudicotyledons</taxon>
        <taxon>Gunneridae</taxon>
        <taxon>Pentapetalae</taxon>
        <taxon>rosids</taxon>
        <taxon>fabids</taxon>
        <taxon>Fabales</taxon>
        <taxon>Fabaceae</taxon>
        <taxon>Papilionoideae</taxon>
        <taxon>50 kb inversion clade</taxon>
        <taxon>dalbergioids sensu lato</taxon>
        <taxon>Dalbergieae</taxon>
        <taxon>Pterocarpus clade</taxon>
        <taxon>Stylosanthes</taxon>
    </lineage>
</organism>
<evidence type="ECO:0000313" key="1">
    <source>
        <dbReference type="EMBL" id="MED6153659.1"/>
    </source>
</evidence>
<gene>
    <name evidence="1" type="ORF">PIB30_104282</name>
</gene>
<comment type="caution">
    <text evidence="1">The sequence shown here is derived from an EMBL/GenBank/DDBJ whole genome shotgun (WGS) entry which is preliminary data.</text>
</comment>
<dbReference type="Proteomes" id="UP001341840">
    <property type="component" value="Unassembled WGS sequence"/>
</dbReference>
<protein>
    <recommendedName>
        <fullName evidence="3">Maturase K</fullName>
    </recommendedName>
</protein>